<keyword evidence="2" id="KW-1185">Reference proteome</keyword>
<accession>A0AAJ1T2H2</accession>
<evidence type="ECO:0008006" key="3">
    <source>
        <dbReference type="Google" id="ProtNLM"/>
    </source>
</evidence>
<organism evidence="1 2">
    <name type="scientific">Oikeobacillus pervagus</name>
    <dbReference type="NCBI Taxonomy" id="1325931"/>
    <lineage>
        <taxon>Bacteria</taxon>
        <taxon>Bacillati</taxon>
        <taxon>Bacillota</taxon>
        <taxon>Bacilli</taxon>
        <taxon>Bacillales</taxon>
        <taxon>Bacillaceae</taxon>
        <taxon>Oikeobacillus</taxon>
    </lineage>
</organism>
<gene>
    <name evidence="1" type="ORF">J2S13_002005</name>
</gene>
<evidence type="ECO:0000313" key="1">
    <source>
        <dbReference type="EMBL" id="MDQ0215587.1"/>
    </source>
</evidence>
<dbReference type="AlphaFoldDB" id="A0AAJ1T2H2"/>
<reference evidence="1" key="1">
    <citation type="submission" date="2023-07" db="EMBL/GenBank/DDBJ databases">
        <title>Genomic Encyclopedia of Type Strains, Phase IV (KMG-IV): sequencing the most valuable type-strain genomes for metagenomic binning, comparative biology and taxonomic classification.</title>
        <authorList>
            <person name="Goeker M."/>
        </authorList>
    </citation>
    <scope>NUCLEOTIDE SEQUENCE</scope>
    <source>
        <strain evidence="1">DSM 23947</strain>
    </source>
</reference>
<dbReference type="Proteomes" id="UP001237207">
    <property type="component" value="Unassembled WGS sequence"/>
</dbReference>
<evidence type="ECO:0000313" key="2">
    <source>
        <dbReference type="Proteomes" id="UP001237207"/>
    </source>
</evidence>
<sequence length="65" mass="7687">MSKVKKTFELGENETIDECLERMKVEGYTPIRRIEKPIFLEEKANGKPIYTPIKRKIIFEGKKDE</sequence>
<name>A0AAJ1T2H2_9BACI</name>
<dbReference type="EMBL" id="JAUSUC010000022">
    <property type="protein sequence ID" value="MDQ0215587.1"/>
    <property type="molecule type" value="Genomic_DNA"/>
</dbReference>
<protein>
    <recommendedName>
        <fullName evidence="3">NETI motif-containing protein</fullName>
    </recommendedName>
</protein>
<dbReference type="RefSeq" id="WP_307257585.1">
    <property type="nucleotide sequence ID" value="NZ_JAUSUC010000022.1"/>
</dbReference>
<proteinExistence type="predicted"/>
<dbReference type="Pfam" id="PF14044">
    <property type="entry name" value="NETI"/>
    <property type="match status" value="1"/>
</dbReference>
<dbReference type="InterPro" id="IPR025930">
    <property type="entry name" value="NETI"/>
</dbReference>
<comment type="caution">
    <text evidence="1">The sequence shown here is derived from an EMBL/GenBank/DDBJ whole genome shotgun (WGS) entry which is preliminary data.</text>
</comment>